<gene>
    <name evidence="8" type="ordered locus">PP_1248</name>
</gene>
<accession>Q88NG1</accession>
<dbReference type="Proteomes" id="UP000000556">
    <property type="component" value="Chromosome"/>
</dbReference>
<keyword evidence="5 7" id="KW-1133">Transmembrane helix</keyword>
<dbReference type="PaxDb" id="160488-PP_1248"/>
<reference evidence="8 9" key="1">
    <citation type="journal article" date="2002" name="Environ. Microbiol.">
        <title>Complete genome sequence and comparative analysis of the metabolically versatile Pseudomonas putida KT2440.</title>
        <authorList>
            <person name="Nelson K.E."/>
            <person name="Weinel C."/>
            <person name="Paulsen I.T."/>
            <person name="Dodson R.J."/>
            <person name="Hilbert H."/>
            <person name="Martins dos Santos V.A."/>
            <person name="Fouts D.E."/>
            <person name="Gill S.R."/>
            <person name="Pop M."/>
            <person name="Holmes M."/>
            <person name="Brinkac L."/>
            <person name="Beanan M."/>
            <person name="DeBoy R.T."/>
            <person name="Daugherty S."/>
            <person name="Kolonay J."/>
            <person name="Madupu R."/>
            <person name="Nelson W."/>
            <person name="White O."/>
            <person name="Peterson J."/>
            <person name="Khouri H."/>
            <person name="Hance I."/>
            <person name="Chris Lee P."/>
            <person name="Holtzapple E."/>
            <person name="Scanlan D."/>
            <person name="Tran K."/>
            <person name="Moazzez A."/>
            <person name="Utterback T."/>
            <person name="Rizzo M."/>
            <person name="Lee K."/>
            <person name="Kosack D."/>
            <person name="Moestl D."/>
            <person name="Wedler H."/>
            <person name="Lauber J."/>
            <person name="Stjepandic D."/>
            <person name="Hoheisel J."/>
            <person name="Straetz M."/>
            <person name="Heim S."/>
            <person name="Kiewitz C."/>
            <person name="Eisen J.A."/>
            <person name="Timmis K.N."/>
            <person name="Dusterhoft A."/>
            <person name="Tummler B."/>
            <person name="Fraser C.M."/>
        </authorList>
    </citation>
    <scope>NUCLEOTIDE SEQUENCE [LARGE SCALE GENOMIC DNA]</scope>
    <source>
        <strain evidence="9">ATCC 47054 / DSM 6125 / CFBP 8728 / NCIMB 11950 / KT2440</strain>
    </source>
</reference>
<proteinExistence type="inferred from homology"/>
<dbReference type="InterPro" id="IPR001123">
    <property type="entry name" value="LeuE-type"/>
</dbReference>
<keyword evidence="3" id="KW-1003">Cell membrane</keyword>
<dbReference type="BioCyc" id="PPUT160488:G1G01-1335-MONOMER"/>
<keyword evidence="6 7" id="KW-0472">Membrane</keyword>
<evidence type="ECO:0000256" key="7">
    <source>
        <dbReference type="SAM" id="Phobius"/>
    </source>
</evidence>
<dbReference type="AlphaFoldDB" id="Q88NG1"/>
<evidence type="ECO:0000256" key="5">
    <source>
        <dbReference type="ARBA" id="ARBA00022989"/>
    </source>
</evidence>
<sequence length="255" mass="27612">MAAESYRLQALDPSRAWHRFFATVQQQVEKRAFGDDSSEHCLRNAQQELTMLGVTDYGAFVIAFLILLAIPGPGNFALITATGKGGIKAGLAATCGVIVGDQVLLWLAVAGVATLLATYPAAFHMVQWAGAAYLAYLGLRMLLSKPGGAAHTCRMDNGQYLRQTMMITLLNPKAIMFYMAFFPLFVDPVKHQGLVTFGFMAATVAVVTFLYGLIAVVLTHQLAERMRASPRIANMFERLAGACLVGFGIKLAAMR</sequence>
<organism evidence="8 9">
    <name type="scientific">Pseudomonas putida (strain ATCC 47054 / DSM 6125 / CFBP 8728 / NCIMB 11950 / KT2440)</name>
    <dbReference type="NCBI Taxonomy" id="160488"/>
    <lineage>
        <taxon>Bacteria</taxon>
        <taxon>Pseudomonadati</taxon>
        <taxon>Pseudomonadota</taxon>
        <taxon>Gammaproteobacteria</taxon>
        <taxon>Pseudomonadales</taxon>
        <taxon>Pseudomonadaceae</taxon>
        <taxon>Pseudomonas</taxon>
    </lineage>
</organism>
<reference evidence="8 9" key="2">
    <citation type="journal article" date="2016" name="Environ. Microbiol.">
        <title>The revisited genome of Pseudomonas putida KT2440 enlightens its value as a robust metabolic chassis.</title>
        <authorList>
            <person name="Belda E."/>
            <person name="van Heck R.G."/>
            <person name="Lopez-Sanchez M.J."/>
            <person name="Cruveiller S."/>
            <person name="Barbe V."/>
            <person name="Fraser C."/>
            <person name="Klenk H.P."/>
            <person name="Petersen J."/>
            <person name="Morgat A."/>
            <person name="Nikel P.I."/>
            <person name="Vallenet D."/>
            <person name="Rouy Z."/>
            <person name="Sekowska A."/>
            <person name="Martins Dos Santos V.A."/>
            <person name="de Lorenzo V."/>
            <person name="Danchin A."/>
            <person name="Medigue C."/>
        </authorList>
    </citation>
    <scope>NUCLEOTIDE SEQUENCE [LARGE SCALE GENOMIC DNA]</scope>
    <source>
        <strain evidence="9">ATCC 47054 / DSM 6125 / CFBP 8728 / NCIMB 11950 / KT2440</strain>
    </source>
</reference>
<dbReference type="eggNOG" id="COG1280">
    <property type="taxonomic scope" value="Bacteria"/>
</dbReference>
<comment type="similarity">
    <text evidence="2">Belongs to the Rht family.</text>
</comment>
<evidence type="ECO:0000256" key="1">
    <source>
        <dbReference type="ARBA" id="ARBA00004651"/>
    </source>
</evidence>
<feature type="transmembrane region" description="Helical" evidence="7">
    <location>
        <begin position="164"/>
        <end position="185"/>
    </location>
</feature>
<evidence type="ECO:0000256" key="3">
    <source>
        <dbReference type="ARBA" id="ARBA00022475"/>
    </source>
</evidence>
<dbReference type="GO" id="GO:0005886">
    <property type="term" value="C:plasma membrane"/>
    <property type="evidence" value="ECO:0007669"/>
    <property type="project" value="UniProtKB-SubCell"/>
</dbReference>
<name>Q88NG1_PSEPK</name>
<dbReference type="STRING" id="160488.PP_1248"/>
<dbReference type="PANTHER" id="PTHR30086">
    <property type="entry name" value="ARGININE EXPORTER PROTEIN ARGO"/>
    <property type="match status" value="1"/>
</dbReference>
<comment type="subcellular location">
    <subcellularLocation>
        <location evidence="1">Cell membrane</location>
        <topology evidence="1">Multi-pass membrane protein</topology>
    </subcellularLocation>
</comment>
<feature type="transmembrane region" description="Helical" evidence="7">
    <location>
        <begin position="125"/>
        <end position="143"/>
    </location>
</feature>
<dbReference type="EMBL" id="AE015451">
    <property type="protein sequence ID" value="AAN66872.1"/>
    <property type="molecule type" value="Genomic_DNA"/>
</dbReference>
<keyword evidence="4 7" id="KW-0812">Transmembrane</keyword>
<evidence type="ECO:0000256" key="6">
    <source>
        <dbReference type="ARBA" id="ARBA00023136"/>
    </source>
</evidence>
<dbReference type="OrthoDB" id="9784202at2"/>
<evidence type="ECO:0000313" key="9">
    <source>
        <dbReference type="Proteomes" id="UP000000556"/>
    </source>
</evidence>
<feature type="transmembrane region" description="Helical" evidence="7">
    <location>
        <begin position="91"/>
        <end position="119"/>
    </location>
</feature>
<protein>
    <submittedName>
        <fullName evidence="8">Transporter, LysE family</fullName>
    </submittedName>
</protein>
<feature type="transmembrane region" description="Helical" evidence="7">
    <location>
        <begin position="197"/>
        <end position="223"/>
    </location>
</feature>
<dbReference type="PATRIC" id="fig|160488.4.peg.1324"/>
<dbReference type="HOGENOM" id="CLU_079569_3_1_6"/>
<feature type="transmembrane region" description="Helical" evidence="7">
    <location>
        <begin position="57"/>
        <end position="79"/>
    </location>
</feature>
<dbReference type="GO" id="GO:0015820">
    <property type="term" value="P:L-leucine transport"/>
    <property type="evidence" value="ECO:0007669"/>
    <property type="project" value="TreeGrafter"/>
</dbReference>
<dbReference type="Pfam" id="PF01810">
    <property type="entry name" value="LysE"/>
    <property type="match status" value="1"/>
</dbReference>
<evidence type="ECO:0000256" key="2">
    <source>
        <dbReference type="ARBA" id="ARBA00007928"/>
    </source>
</evidence>
<dbReference type="KEGG" id="ppu:PP_1248"/>
<keyword evidence="9" id="KW-1185">Reference proteome</keyword>
<dbReference type="PANTHER" id="PTHR30086:SF15">
    <property type="entry name" value="LEUCINE EFFLUX PROTEIN"/>
    <property type="match status" value="1"/>
</dbReference>
<dbReference type="PhylomeDB" id="Q88NG1"/>
<dbReference type="GO" id="GO:0015190">
    <property type="term" value="F:L-leucine transmembrane transporter activity"/>
    <property type="evidence" value="ECO:0007669"/>
    <property type="project" value="TreeGrafter"/>
</dbReference>
<evidence type="ECO:0000313" key="8">
    <source>
        <dbReference type="EMBL" id="AAN66872.1"/>
    </source>
</evidence>
<evidence type="ECO:0000256" key="4">
    <source>
        <dbReference type="ARBA" id="ARBA00022692"/>
    </source>
</evidence>